<keyword evidence="7" id="KW-0902">Two-component regulatory system</keyword>
<dbReference type="SMART" id="SM00220">
    <property type="entry name" value="S_TKc"/>
    <property type="match status" value="1"/>
</dbReference>
<dbReference type="InterPro" id="IPR004358">
    <property type="entry name" value="Sig_transdc_His_kin-like_C"/>
</dbReference>
<comment type="similarity">
    <text evidence="2">In the N-terminal section; belongs to the phytochrome family.</text>
</comment>
<protein>
    <recommendedName>
        <fullName evidence="11">Circadian input-output histidine kinase CikA</fullName>
        <ecNumber evidence="3">2.7.13.3</ecNumber>
    </recommendedName>
</protein>
<dbReference type="InterPro" id="IPR005467">
    <property type="entry name" value="His_kinase_dom"/>
</dbReference>
<sequence length="2102" mass="234350">MTMNILGYELAEPMETGLNTIIYRGYKATDRTTAIFKVLASPSPTIEDLIKFRNEYEICKNLEIPGIVKPLALTDYQNSLALVLEDFGGQSLKKSMDEKPLTLAEFLHLGIQLTTSLGQLHHHQIVHKDIKPQNLIFNPRTGEIKITDFSIAMRLSSETSWSQETVLEGTLSYMSPEQTGRMNRAVDYRTDFYSLGVTFYEMLTGRLPFEAVDALELIYCHIAKIAVSPNQINPQIPQAVADIVMKLMAKTAEDRYQTSQGLLFDLESCLTQLEAKGSIELFAVGERDRASQLLIPQKLYGREQEVATLMATFQRVAQGSSEMMLVSGYSGIGKSALVAEVHKPIVGARGYFISGKYDQYKRNIPYAGLIQAFSELIDRLLTESPDRITFWQQQLTEALGSNGQAIVEVIPKVEAIVGPQPPIAELGPIESQNRFNRVFQQFLQIFCKKDHPLVIFLDDLQWADTASLQLIYQLINDLDQQYFLLIGAYRDNEVNAVHPLMQTLESLQLMGATVNHIVLQPLEKVHVNELIADTLDEPEKSRPLAELLYNKTQGNPFFLTQLLKTLWDEKLLSYEFSVGVWQWDIDRILAVGIADRNVVELMARNIQKLPESTQNILQLAACVGNTFTLEVLAIVSENSPMATAASLWSALQSGLILPLSSGYKIPLLLGDEGEKNLDSQTRFSLDELLEKECISYKFLHDRVQQAAYSLIAEDQKKETHLKIGKLLLNNIPPEEREETIFALVNQLNYGCDLLETPEEKYELAQLNAIAGNKAKLSTAYEAALRYLKVGIGLLGEDSWNSQYELTLSLYVSTLEAEYLNGNFQAAQTLADLILNQAKAVLDRVKVYEIQMQMYAAQHQISQAIETGLAALNLMGISLAVASTERSQSLQLPDIDNIAELPEMTDPYELAVMRILMNLVAPALHSSQVELCFQLVVTALEHCLEKGHSAIAAFTYSWYATLLCGSGDIERGYYAAQISVKLLERFQAKTLKCQVYNMVFAFVQHWKQPVKVAVDALQEGLQSGLEVGDLEYASYCACKYCSYLFLSGESLETVARKQTPYIELLQKLKYEIALYDGSTWRQLVANLQGLAPDKYRLVGEVFNEDMILPKLKAANDGWSLFNVYLAKTILNFLLKQRQVALTYATLAAEYSGSVSGAFTMAVHNFYYSLVLLSIYPYATPADQQKYLQQVECNQEKMRQWAELGPMNYQHKYELVEAEKARVLGQSLEAMDGYERAIAGAKANGYLPEEALAYELASNFYRDRHQEKFADTYLNEAYAIYTKWGAKIKVDQLEAKYPQLKLRQPTLSRSATAMAQMTTATTFGSSAALDLATVIKASQAISSELQLEKLVEKLMNILIENAGAQKGFLVLAEGEKLILAAEVGLDKKTQGIKLRFDALDTKADLPWSIIHYVRRTQNHVVLNDALREGLFTNDRYVSTYQVKSLLCAPFVNQGKLVGIVYLENNLTRSAFTRDRLEVLRLLSGQAAISIDLARTVNQLQDTVAYLNAIVNNIADGLLVTDMRDRISRLNPALLEMFGLPPTELQGQDCQEGLSTELATLVSQSREHLTEVLSAEIPLTNNRVGKAVATSIVTDSPSEEQGPSCIGTVTLIRDITTEKEVDRMKTDFISTVSHELRTPLTSVVGFAKIVNKKLHDKIVGALENADKKTQRALQQVTDNIEIIISEGERLTNLINDVLDIAKMEAGKVEWQMQPISLSELMERAIASTSSLFQTSQLQVQVEIEPELPQVSGDRDRLLQVLINLISNAAKFTDTGTVTLRATQNEEQVVVSIIDTGIGIPTEFQDTVFEKFKQVGDTLTDKPRGTGLGLPICKQIIEHHGGTIWVESTPGEGSTFSFSLPPLGFSVIPELEKLNLDSFVKQLKERIVTTPKRDTESVKTILVVDDDTHIRSLLRQELESSGYQVREAKDGMEAIAEVKSLKPDLILLDVMMPQISGFDVAAVLKHDPETMDIPIIILSIIEDKQRGYRLGIDRYLTKPIDTEKLFENIGALLSKGASKKNVIVVDEDAGAVKTLVDVLEAKGYSVVEAATGQECIEKAMAIGPDMIILNSVLSEHHEIVKTLRFEKGLENVLFLLLDDDGSGSFG</sequence>
<evidence type="ECO:0000256" key="4">
    <source>
        <dbReference type="ARBA" id="ARBA00022553"/>
    </source>
</evidence>
<feature type="domain" description="PAS" evidence="16">
    <location>
        <begin position="1500"/>
        <end position="1573"/>
    </location>
</feature>
<dbReference type="Pfam" id="PF00069">
    <property type="entry name" value="Pkinase"/>
    <property type="match status" value="1"/>
</dbReference>
<dbReference type="InterPro" id="IPR041664">
    <property type="entry name" value="AAA_16"/>
</dbReference>
<dbReference type="SUPFAM" id="SSF55781">
    <property type="entry name" value="GAF domain-like"/>
    <property type="match status" value="1"/>
</dbReference>
<evidence type="ECO:0000259" key="13">
    <source>
        <dbReference type="PROSITE" id="PS50011"/>
    </source>
</evidence>
<dbReference type="PROSITE" id="PS00108">
    <property type="entry name" value="PROTEIN_KINASE_ST"/>
    <property type="match status" value="1"/>
</dbReference>
<dbReference type="PRINTS" id="PR00344">
    <property type="entry name" value="BCTRLSENSOR"/>
</dbReference>
<dbReference type="Gene3D" id="1.10.510.10">
    <property type="entry name" value="Transferase(Phosphotransferase) domain 1"/>
    <property type="match status" value="1"/>
</dbReference>
<keyword evidence="4 12" id="KW-0597">Phosphoprotein</keyword>
<evidence type="ECO:0000256" key="9">
    <source>
        <dbReference type="ARBA" id="ARBA00023125"/>
    </source>
</evidence>
<evidence type="ECO:0000256" key="3">
    <source>
        <dbReference type="ARBA" id="ARBA00012438"/>
    </source>
</evidence>
<dbReference type="InterPro" id="IPR011006">
    <property type="entry name" value="CheY-like_superfamily"/>
</dbReference>
<evidence type="ECO:0000256" key="7">
    <source>
        <dbReference type="ARBA" id="ARBA00023012"/>
    </source>
</evidence>
<evidence type="ECO:0000313" key="18">
    <source>
        <dbReference type="Proteomes" id="UP000010367"/>
    </source>
</evidence>
<dbReference type="eggNOG" id="COG5002">
    <property type="taxonomic scope" value="Bacteria"/>
</dbReference>
<dbReference type="FunFam" id="3.30.565.10:FF:000010">
    <property type="entry name" value="Sensor histidine kinase RcsC"/>
    <property type="match status" value="1"/>
</dbReference>
<organism evidence="17 18">
    <name type="scientific">Oscillatoria acuminata PCC 6304</name>
    <dbReference type="NCBI Taxonomy" id="56110"/>
    <lineage>
        <taxon>Bacteria</taxon>
        <taxon>Bacillati</taxon>
        <taxon>Cyanobacteriota</taxon>
        <taxon>Cyanophyceae</taxon>
        <taxon>Oscillatoriophycideae</taxon>
        <taxon>Oscillatoriales</taxon>
        <taxon>Oscillatoriaceae</taxon>
        <taxon>Oscillatoria</taxon>
    </lineage>
</organism>
<proteinExistence type="inferred from homology"/>
<dbReference type="PROSITE" id="PS50110">
    <property type="entry name" value="RESPONSE_REGULATORY"/>
    <property type="match status" value="2"/>
</dbReference>
<dbReference type="GO" id="GO:0003677">
    <property type="term" value="F:DNA binding"/>
    <property type="evidence" value="ECO:0007669"/>
    <property type="project" value="UniProtKB-KW"/>
</dbReference>
<dbReference type="eggNOG" id="COG3706">
    <property type="taxonomic scope" value="Bacteria"/>
</dbReference>
<dbReference type="OrthoDB" id="9801841at2"/>
<dbReference type="InterPro" id="IPR013656">
    <property type="entry name" value="PAS_4"/>
</dbReference>
<evidence type="ECO:0000256" key="1">
    <source>
        <dbReference type="ARBA" id="ARBA00000085"/>
    </source>
</evidence>
<keyword evidence="9" id="KW-0238">DNA-binding</keyword>
<evidence type="ECO:0000256" key="10">
    <source>
        <dbReference type="ARBA" id="ARBA00023163"/>
    </source>
</evidence>
<gene>
    <name evidence="17" type="ORF">Oscil6304_3385</name>
</gene>
<dbReference type="GO" id="GO:0005524">
    <property type="term" value="F:ATP binding"/>
    <property type="evidence" value="ECO:0007669"/>
    <property type="project" value="InterPro"/>
</dbReference>
<evidence type="ECO:0000256" key="12">
    <source>
        <dbReference type="PROSITE-ProRule" id="PRU00169"/>
    </source>
</evidence>
<comment type="catalytic activity">
    <reaction evidence="1">
        <text>ATP + protein L-histidine = ADP + protein N-phospho-L-histidine.</text>
        <dbReference type="EC" id="2.7.13.3"/>
    </reaction>
</comment>
<feature type="domain" description="Protein kinase" evidence="13">
    <location>
        <begin position="8"/>
        <end position="270"/>
    </location>
</feature>
<dbReference type="Pfam" id="PF00072">
    <property type="entry name" value="Response_reg"/>
    <property type="match status" value="1"/>
</dbReference>
<feature type="domain" description="Response regulatory" evidence="15">
    <location>
        <begin position="2017"/>
        <end position="2102"/>
    </location>
</feature>
<dbReference type="SUPFAM" id="SSF55785">
    <property type="entry name" value="PYP-like sensor domain (PAS domain)"/>
    <property type="match status" value="1"/>
</dbReference>
<dbReference type="NCBIfam" id="TIGR00229">
    <property type="entry name" value="sensory_box"/>
    <property type="match status" value="1"/>
</dbReference>
<dbReference type="PANTHER" id="PTHR43642">
    <property type="entry name" value="HYBRID SIGNAL TRANSDUCTION HISTIDINE KINASE G"/>
    <property type="match status" value="1"/>
</dbReference>
<dbReference type="Pfam" id="PF13191">
    <property type="entry name" value="AAA_16"/>
    <property type="match status" value="1"/>
</dbReference>
<dbReference type="Gene3D" id="3.40.50.300">
    <property type="entry name" value="P-loop containing nucleotide triphosphate hydrolases"/>
    <property type="match status" value="1"/>
</dbReference>
<evidence type="ECO:0000256" key="5">
    <source>
        <dbReference type="ARBA" id="ARBA00022679"/>
    </source>
</evidence>
<dbReference type="HOGENOM" id="CLU_000445_34_2_3"/>
<dbReference type="SMART" id="SM00388">
    <property type="entry name" value="HisKA"/>
    <property type="match status" value="1"/>
</dbReference>
<dbReference type="Gene3D" id="3.30.450.40">
    <property type="match status" value="1"/>
</dbReference>
<dbReference type="CDD" id="cd16922">
    <property type="entry name" value="HATPase_EvgS-ArcB-TorS-like"/>
    <property type="match status" value="1"/>
</dbReference>
<dbReference type="InterPro" id="IPR001789">
    <property type="entry name" value="Sig_transdc_resp-reg_receiver"/>
</dbReference>
<dbReference type="PROSITE" id="PS50011">
    <property type="entry name" value="PROTEIN_KINASE_DOM"/>
    <property type="match status" value="1"/>
</dbReference>
<evidence type="ECO:0000259" key="16">
    <source>
        <dbReference type="PROSITE" id="PS50112"/>
    </source>
</evidence>
<dbReference type="CDD" id="cd00082">
    <property type="entry name" value="HisKA"/>
    <property type="match status" value="1"/>
</dbReference>
<keyword evidence="18" id="KW-1185">Reference proteome</keyword>
<dbReference type="SUPFAM" id="SSF52172">
    <property type="entry name" value="CheY-like"/>
    <property type="match status" value="2"/>
</dbReference>
<dbReference type="Gene3D" id="1.10.287.130">
    <property type="match status" value="1"/>
</dbReference>
<dbReference type="STRING" id="56110.Oscil6304_3385"/>
<dbReference type="eggNOG" id="COG0515">
    <property type="taxonomic scope" value="Bacteria"/>
</dbReference>
<dbReference type="InterPro" id="IPR000719">
    <property type="entry name" value="Prot_kinase_dom"/>
</dbReference>
<dbReference type="SUPFAM" id="SSF56112">
    <property type="entry name" value="Protein kinase-like (PK-like)"/>
    <property type="match status" value="1"/>
</dbReference>
<dbReference type="InterPro" id="IPR008271">
    <property type="entry name" value="Ser/Thr_kinase_AS"/>
</dbReference>
<dbReference type="PROSITE" id="PS50109">
    <property type="entry name" value="HIS_KIN"/>
    <property type="match status" value="1"/>
</dbReference>
<dbReference type="Pfam" id="PF08448">
    <property type="entry name" value="PAS_4"/>
    <property type="match status" value="1"/>
</dbReference>
<dbReference type="EC" id="2.7.13.3" evidence="3"/>
<keyword evidence="6" id="KW-0418">Kinase</keyword>
<dbReference type="InterPro" id="IPR053159">
    <property type="entry name" value="Hybrid_Histidine_Kinase"/>
</dbReference>
<dbReference type="InterPro" id="IPR027417">
    <property type="entry name" value="P-loop_NTPase"/>
</dbReference>
<evidence type="ECO:0000259" key="15">
    <source>
        <dbReference type="PROSITE" id="PS50110"/>
    </source>
</evidence>
<feature type="domain" description="Response regulatory" evidence="15">
    <location>
        <begin position="1896"/>
        <end position="2009"/>
    </location>
</feature>
<feature type="domain" description="Histidine kinase" evidence="14">
    <location>
        <begin position="1628"/>
        <end position="1860"/>
    </location>
</feature>
<dbReference type="SUPFAM" id="SSF55874">
    <property type="entry name" value="ATPase domain of HSP90 chaperone/DNA topoisomerase II/histidine kinase"/>
    <property type="match status" value="1"/>
</dbReference>
<dbReference type="SMART" id="SM00387">
    <property type="entry name" value="HATPase_c"/>
    <property type="match status" value="1"/>
</dbReference>
<dbReference type="InterPro" id="IPR036097">
    <property type="entry name" value="HisK_dim/P_sf"/>
</dbReference>
<dbReference type="eggNOG" id="COG3899">
    <property type="taxonomic scope" value="Bacteria"/>
</dbReference>
<dbReference type="InterPro" id="IPR029016">
    <property type="entry name" value="GAF-like_dom_sf"/>
</dbReference>
<dbReference type="RefSeq" id="WP_015149585.1">
    <property type="nucleotide sequence ID" value="NC_019693.1"/>
</dbReference>
<reference evidence="17 18" key="1">
    <citation type="submission" date="2012-06" db="EMBL/GenBank/DDBJ databases">
        <title>Finished chromosome of genome of Oscillatoria acuminata PCC 6304.</title>
        <authorList>
            <consortium name="US DOE Joint Genome Institute"/>
            <person name="Gugger M."/>
            <person name="Coursin T."/>
            <person name="Rippka R."/>
            <person name="Tandeau De Marsac N."/>
            <person name="Huntemann M."/>
            <person name="Wei C.-L."/>
            <person name="Han J."/>
            <person name="Detter J.C."/>
            <person name="Han C."/>
            <person name="Tapia R."/>
            <person name="Davenport K."/>
            <person name="Daligault H."/>
            <person name="Erkkila T."/>
            <person name="Gu W."/>
            <person name="Munk A.C.C."/>
            <person name="Teshima H."/>
            <person name="Xu Y."/>
            <person name="Chain P."/>
            <person name="Chen A."/>
            <person name="Krypides N."/>
            <person name="Mavromatis K."/>
            <person name="Markowitz V."/>
            <person name="Szeto E."/>
            <person name="Ivanova N."/>
            <person name="Mikhailova N."/>
            <person name="Ovchinnikova G."/>
            <person name="Pagani I."/>
            <person name="Pati A."/>
            <person name="Goodwin L."/>
            <person name="Peters L."/>
            <person name="Pitluck S."/>
            <person name="Woyke T."/>
            <person name="Kerfeld C."/>
        </authorList>
    </citation>
    <scope>NUCLEOTIDE SEQUENCE [LARGE SCALE GENOMIC DNA]</scope>
    <source>
        <strain evidence="17 18">PCC 6304</strain>
    </source>
</reference>
<evidence type="ECO:0000256" key="6">
    <source>
        <dbReference type="ARBA" id="ARBA00022777"/>
    </source>
</evidence>
<evidence type="ECO:0000313" key="17">
    <source>
        <dbReference type="EMBL" id="AFY82955.1"/>
    </source>
</evidence>
<evidence type="ECO:0000256" key="8">
    <source>
        <dbReference type="ARBA" id="ARBA00023015"/>
    </source>
</evidence>
<feature type="modified residue" description="4-aspartylphosphate" evidence="12">
    <location>
        <position position="1945"/>
    </location>
</feature>
<dbReference type="PATRIC" id="fig|56110.3.peg.4054"/>
<dbReference type="CDD" id="cd00130">
    <property type="entry name" value="PAS"/>
    <property type="match status" value="1"/>
</dbReference>
<evidence type="ECO:0000256" key="11">
    <source>
        <dbReference type="ARBA" id="ARBA00074306"/>
    </source>
</evidence>
<dbReference type="EMBL" id="CP003607">
    <property type="protein sequence ID" value="AFY82955.1"/>
    <property type="molecule type" value="Genomic_DNA"/>
</dbReference>
<dbReference type="Proteomes" id="UP000010367">
    <property type="component" value="Chromosome"/>
</dbReference>
<keyword evidence="10" id="KW-0804">Transcription</keyword>
<dbReference type="SMART" id="SM00448">
    <property type="entry name" value="REC"/>
    <property type="match status" value="1"/>
</dbReference>
<dbReference type="InterPro" id="IPR003661">
    <property type="entry name" value="HisK_dim/P_dom"/>
</dbReference>
<dbReference type="SUPFAM" id="SSF52540">
    <property type="entry name" value="P-loop containing nucleoside triphosphate hydrolases"/>
    <property type="match status" value="1"/>
</dbReference>
<dbReference type="InParanoid" id="K9TK82"/>
<dbReference type="SMART" id="SM00065">
    <property type="entry name" value="GAF"/>
    <property type="match status" value="1"/>
</dbReference>
<keyword evidence="8" id="KW-0805">Transcription regulation</keyword>
<dbReference type="SMART" id="SM00091">
    <property type="entry name" value="PAS"/>
    <property type="match status" value="1"/>
</dbReference>
<keyword evidence="5" id="KW-0808">Transferase</keyword>
<dbReference type="Pfam" id="PF00512">
    <property type="entry name" value="HisKA"/>
    <property type="match status" value="1"/>
</dbReference>
<dbReference type="Gene3D" id="3.30.565.10">
    <property type="entry name" value="Histidine kinase-like ATPase, C-terminal domain"/>
    <property type="match status" value="1"/>
</dbReference>
<name>K9TK82_9CYAN</name>
<evidence type="ECO:0000256" key="2">
    <source>
        <dbReference type="ARBA" id="ARBA00006402"/>
    </source>
</evidence>
<dbReference type="CDD" id="cd14014">
    <property type="entry name" value="STKc_PknB_like"/>
    <property type="match status" value="1"/>
</dbReference>
<dbReference type="InterPro" id="IPR000014">
    <property type="entry name" value="PAS"/>
</dbReference>
<dbReference type="InterPro" id="IPR003594">
    <property type="entry name" value="HATPase_dom"/>
</dbReference>
<dbReference type="InterPro" id="IPR003018">
    <property type="entry name" value="GAF"/>
</dbReference>
<dbReference type="Pfam" id="PF02518">
    <property type="entry name" value="HATPase_c"/>
    <property type="match status" value="1"/>
</dbReference>
<dbReference type="InterPro" id="IPR011009">
    <property type="entry name" value="Kinase-like_dom_sf"/>
</dbReference>
<evidence type="ECO:0000259" key="14">
    <source>
        <dbReference type="PROSITE" id="PS50109"/>
    </source>
</evidence>
<dbReference type="GO" id="GO:0000155">
    <property type="term" value="F:phosphorelay sensor kinase activity"/>
    <property type="evidence" value="ECO:0007669"/>
    <property type="project" value="InterPro"/>
</dbReference>
<accession>K9TK82</accession>
<dbReference type="Gene3D" id="3.40.50.2300">
    <property type="match status" value="2"/>
</dbReference>
<comment type="caution">
    <text evidence="12">Lacks conserved residue(s) required for the propagation of feature annotation.</text>
</comment>
<dbReference type="Gene3D" id="3.30.450.20">
    <property type="entry name" value="PAS domain"/>
    <property type="match status" value="1"/>
</dbReference>
<dbReference type="InterPro" id="IPR036890">
    <property type="entry name" value="HATPase_C_sf"/>
</dbReference>
<dbReference type="SUPFAM" id="SSF47384">
    <property type="entry name" value="Homodimeric domain of signal transducing histidine kinase"/>
    <property type="match status" value="1"/>
</dbReference>
<dbReference type="PROSITE" id="PS50112">
    <property type="entry name" value="PAS"/>
    <property type="match status" value="1"/>
</dbReference>
<dbReference type="InterPro" id="IPR035965">
    <property type="entry name" value="PAS-like_dom_sf"/>
</dbReference>
<dbReference type="KEGG" id="oac:Oscil6304_3385"/>
<dbReference type="FunFam" id="3.40.50.2300:FF:000001">
    <property type="entry name" value="DNA-binding response regulator PhoB"/>
    <property type="match status" value="1"/>
</dbReference>
<dbReference type="PANTHER" id="PTHR43642:SF1">
    <property type="entry name" value="HYBRID SIGNAL TRANSDUCTION HISTIDINE KINASE G"/>
    <property type="match status" value="1"/>
</dbReference>
<dbReference type="Pfam" id="PF01590">
    <property type="entry name" value="GAF"/>
    <property type="match status" value="1"/>
</dbReference>